<dbReference type="SUPFAM" id="SSF48403">
    <property type="entry name" value="Ankyrin repeat"/>
    <property type="match status" value="1"/>
</dbReference>
<dbReference type="PANTHER" id="PTHR24198:SF165">
    <property type="entry name" value="ANKYRIN REPEAT-CONTAINING PROTEIN-RELATED"/>
    <property type="match status" value="1"/>
</dbReference>
<organism evidence="5 6">
    <name type="scientific">Noviherbaspirillum pedocola</name>
    <dbReference type="NCBI Taxonomy" id="2801341"/>
    <lineage>
        <taxon>Bacteria</taxon>
        <taxon>Pseudomonadati</taxon>
        <taxon>Pseudomonadota</taxon>
        <taxon>Betaproteobacteria</taxon>
        <taxon>Burkholderiales</taxon>
        <taxon>Oxalobacteraceae</taxon>
        <taxon>Noviherbaspirillum</taxon>
    </lineage>
</organism>
<name>A0A934SXV3_9BURK</name>
<dbReference type="InterPro" id="IPR002110">
    <property type="entry name" value="Ankyrin_rpt"/>
</dbReference>
<dbReference type="Gene3D" id="1.25.40.20">
    <property type="entry name" value="Ankyrin repeat-containing domain"/>
    <property type="match status" value="1"/>
</dbReference>
<feature type="repeat" description="ANK" evidence="3">
    <location>
        <begin position="379"/>
        <end position="411"/>
    </location>
</feature>
<dbReference type="PROSITE" id="PS50297">
    <property type="entry name" value="ANK_REP_REGION"/>
    <property type="match status" value="2"/>
</dbReference>
<reference evidence="5" key="1">
    <citation type="submission" date="2021-01" db="EMBL/GenBank/DDBJ databases">
        <title>Genome sequence of strain Noviherbaspirillum sp. DKR-6.</title>
        <authorList>
            <person name="Chaudhary D.K."/>
        </authorList>
    </citation>
    <scope>NUCLEOTIDE SEQUENCE</scope>
    <source>
        <strain evidence="5">DKR-6</strain>
    </source>
</reference>
<proteinExistence type="predicted"/>
<dbReference type="EMBL" id="JAEPBG010000001">
    <property type="protein sequence ID" value="MBK4733748.1"/>
    <property type="molecule type" value="Genomic_DNA"/>
</dbReference>
<evidence type="ECO:0000313" key="5">
    <source>
        <dbReference type="EMBL" id="MBK4733748.1"/>
    </source>
</evidence>
<keyword evidence="6" id="KW-1185">Reference proteome</keyword>
<gene>
    <name evidence="5" type="ORF">JJB74_03890</name>
</gene>
<accession>A0A934SXV3</accession>
<evidence type="ECO:0000313" key="6">
    <source>
        <dbReference type="Proteomes" id="UP000622890"/>
    </source>
</evidence>
<feature type="region of interest" description="Disordered" evidence="4">
    <location>
        <begin position="118"/>
        <end position="144"/>
    </location>
</feature>
<dbReference type="RefSeq" id="WP_200590475.1">
    <property type="nucleotide sequence ID" value="NZ_JAEPBG010000001.1"/>
</dbReference>
<keyword evidence="2 3" id="KW-0040">ANK repeat</keyword>
<dbReference type="Pfam" id="PF12796">
    <property type="entry name" value="Ank_2"/>
    <property type="match status" value="1"/>
</dbReference>
<evidence type="ECO:0000256" key="3">
    <source>
        <dbReference type="PROSITE-ProRule" id="PRU00023"/>
    </source>
</evidence>
<evidence type="ECO:0000256" key="2">
    <source>
        <dbReference type="ARBA" id="ARBA00023043"/>
    </source>
</evidence>
<evidence type="ECO:0000256" key="4">
    <source>
        <dbReference type="SAM" id="MobiDB-lite"/>
    </source>
</evidence>
<dbReference type="InterPro" id="IPR036770">
    <property type="entry name" value="Ankyrin_rpt-contain_sf"/>
</dbReference>
<dbReference type="SMART" id="SM00248">
    <property type="entry name" value="ANK"/>
    <property type="match status" value="5"/>
</dbReference>
<feature type="compositionally biased region" description="Pro residues" evidence="4">
    <location>
        <begin position="16"/>
        <end position="27"/>
    </location>
</feature>
<keyword evidence="1" id="KW-0677">Repeat</keyword>
<feature type="region of interest" description="Disordered" evidence="4">
    <location>
        <begin position="163"/>
        <end position="190"/>
    </location>
</feature>
<dbReference type="AlphaFoldDB" id="A0A934SXV3"/>
<evidence type="ECO:0000256" key="1">
    <source>
        <dbReference type="ARBA" id="ARBA00022737"/>
    </source>
</evidence>
<feature type="repeat" description="ANK" evidence="3">
    <location>
        <begin position="412"/>
        <end position="444"/>
    </location>
</feature>
<comment type="caution">
    <text evidence="5">The sequence shown here is derived from an EMBL/GenBank/DDBJ whole genome shotgun (WGS) entry which is preliminary data.</text>
</comment>
<dbReference type="Proteomes" id="UP000622890">
    <property type="component" value="Unassembled WGS sequence"/>
</dbReference>
<feature type="region of interest" description="Disordered" evidence="4">
    <location>
        <begin position="1"/>
        <end position="69"/>
    </location>
</feature>
<sequence length="503" mass="54050">MSQPADQRFNRTGSIPTPPSPIPPFPQPQSGEAAHPGHRHAPSVHAQDGELSILEKFAPVQDGKESPEHDVQVEYGISWLSGPAASSAQADAQDTVPGHSRKRTAGSAFHFLPLQPSPKRVRLSPATAPEAARLPRGGRADSRRGEQAITSNLVHAFALSDSRSSPAGGVDADLPPVDSSNDERSADDDEAMRSRLANLLRHGFVITDESDANSYVLTLFNPDRTRARAIVQIPTDLLAKMRDPAELTELIFAQSIERSRLDVAEVIASQGWRPSAAQARDAELVERAALEDRFHLLRGLMEAGADIARLDGHGNSLLHLAVQGDFSEVVQLLAVPAVINLVNQSRDTALHLAIKRERGLDRCVALLKKGADTEIPDANGDTPLLCAIRLGKTQEMTALLSAGTNPDAADRAGSTSLHLACAAANETAVQLLLAKGCNTNAVDAFGRTALDIVERMLDAQEGLAQEAIDQDAFGQDTYDLLRYHTLTQEEEHALAAELDRNTH</sequence>
<protein>
    <submittedName>
        <fullName evidence="5">Ankyrin repeat domain-containing protein</fullName>
    </submittedName>
</protein>
<dbReference type="PANTHER" id="PTHR24198">
    <property type="entry name" value="ANKYRIN REPEAT AND PROTEIN KINASE DOMAIN-CONTAINING PROTEIN"/>
    <property type="match status" value="1"/>
</dbReference>
<dbReference type="PROSITE" id="PS50088">
    <property type="entry name" value="ANK_REPEAT"/>
    <property type="match status" value="2"/>
</dbReference>